<protein>
    <submittedName>
        <fullName evidence="3">QWRF family</fullName>
    </submittedName>
</protein>
<gene>
    <name evidence="3" type="ORF">CTI12_AA245690</name>
</gene>
<dbReference type="EMBL" id="PKPP01002497">
    <property type="protein sequence ID" value="PWA74884.1"/>
    <property type="molecule type" value="Genomic_DNA"/>
</dbReference>
<feature type="compositionally biased region" description="Low complexity" evidence="2">
    <location>
        <begin position="39"/>
        <end position="55"/>
    </location>
</feature>
<evidence type="ECO:0000256" key="2">
    <source>
        <dbReference type="SAM" id="MobiDB-lite"/>
    </source>
</evidence>
<comment type="similarity">
    <text evidence="1">Belongs to the QWRF family.</text>
</comment>
<accession>A0A2U1NMZ8</accession>
<dbReference type="Proteomes" id="UP000245207">
    <property type="component" value="Unassembled WGS sequence"/>
</dbReference>
<feature type="compositionally biased region" description="Polar residues" evidence="2">
    <location>
        <begin position="182"/>
        <end position="191"/>
    </location>
</feature>
<dbReference type="Pfam" id="PF04484">
    <property type="entry name" value="QWRF"/>
    <property type="match status" value="1"/>
</dbReference>
<feature type="region of interest" description="Disordered" evidence="2">
    <location>
        <begin position="1"/>
        <end position="88"/>
    </location>
</feature>
<comment type="caution">
    <text evidence="3">The sequence shown here is derived from an EMBL/GenBank/DDBJ whole genome shotgun (WGS) entry which is preliminary data.</text>
</comment>
<feature type="compositionally biased region" description="Polar residues" evidence="2">
    <location>
        <begin position="69"/>
        <end position="78"/>
    </location>
</feature>
<dbReference type="STRING" id="35608.A0A2U1NMZ8"/>
<evidence type="ECO:0000256" key="1">
    <source>
        <dbReference type="ARBA" id="ARBA00010016"/>
    </source>
</evidence>
<feature type="region of interest" description="Disordered" evidence="2">
    <location>
        <begin position="241"/>
        <end position="284"/>
    </location>
</feature>
<evidence type="ECO:0000313" key="4">
    <source>
        <dbReference type="Proteomes" id="UP000245207"/>
    </source>
</evidence>
<dbReference type="GO" id="GO:0051225">
    <property type="term" value="P:spindle assembly"/>
    <property type="evidence" value="ECO:0007669"/>
    <property type="project" value="TreeGrafter"/>
</dbReference>
<dbReference type="AlphaFoldDB" id="A0A2U1NMZ8"/>
<feature type="region of interest" description="Disordered" evidence="2">
    <location>
        <begin position="114"/>
        <end position="196"/>
    </location>
</feature>
<keyword evidence="4" id="KW-1185">Reference proteome</keyword>
<dbReference type="OrthoDB" id="1924320at2759"/>
<sequence length="509" mass="56343">MLSMWRNSNRVACESSTRTEKNDGTNCQARTKEVNSRYKSPTTPRRYPSPSTPKTVSTRTASTERKRPTTPQLPSRPSTPVRDTYVNMEPVVRKADSLWPSRTRSLNVAFQSDSFSLSSGKKEKPPPQALADRTSKLSSNASRKATPERKRSPLKGKNAIVQSENSKPLEGLQSRLADQHRWPSTTGSNILNKKVDVPDHKPMKTFIPPNRNLLEKCASDPVRLKLNNFVPSCLSSRSQSMPAAVARPPSPNKLSASSSKRPVSPAPFRGASPSRVRPASPLRQPCDSNKVSVLTFVADIKKGKKVADQIEDAHYLRLLYNRQIQWRFINASAEAASKSQNLTAEKSLYNVWRSTSEVRDSVAAKRTELDQLRLRLKLYAVLNEQMDYLNLWPSIEKEHDLSLSGAIKDLESSTLRLPITEGASADVQTLKSSLCSAIQVMHTMGSSIQSTLSDLENSNSLVSELATVTAQERALLDECEVLVVSAASLQAKENSLRTHLVQLKSLESA</sequence>
<feature type="compositionally biased region" description="Polar residues" evidence="2">
    <location>
        <begin position="252"/>
        <end position="261"/>
    </location>
</feature>
<dbReference type="PANTHER" id="PTHR31807">
    <property type="entry name" value="AUGMIN FAMILY MEMBER"/>
    <property type="match status" value="1"/>
</dbReference>
<evidence type="ECO:0000313" key="3">
    <source>
        <dbReference type="EMBL" id="PWA74884.1"/>
    </source>
</evidence>
<name>A0A2U1NMZ8_ARTAN</name>
<dbReference type="GO" id="GO:0008017">
    <property type="term" value="F:microtubule binding"/>
    <property type="evidence" value="ECO:0007669"/>
    <property type="project" value="TreeGrafter"/>
</dbReference>
<dbReference type="GO" id="GO:0005737">
    <property type="term" value="C:cytoplasm"/>
    <property type="evidence" value="ECO:0007669"/>
    <property type="project" value="TreeGrafter"/>
</dbReference>
<dbReference type="InterPro" id="IPR007573">
    <property type="entry name" value="QWRF"/>
</dbReference>
<dbReference type="PANTHER" id="PTHR31807:SF37">
    <property type="entry name" value="HAUS AUGMIN-LIKE COMPLEX SUBUNIT 8"/>
    <property type="match status" value="1"/>
</dbReference>
<feature type="compositionally biased region" description="Polar residues" evidence="2">
    <location>
        <begin position="1"/>
        <end position="16"/>
    </location>
</feature>
<organism evidence="3 4">
    <name type="scientific">Artemisia annua</name>
    <name type="common">Sweet wormwood</name>
    <dbReference type="NCBI Taxonomy" id="35608"/>
    <lineage>
        <taxon>Eukaryota</taxon>
        <taxon>Viridiplantae</taxon>
        <taxon>Streptophyta</taxon>
        <taxon>Embryophyta</taxon>
        <taxon>Tracheophyta</taxon>
        <taxon>Spermatophyta</taxon>
        <taxon>Magnoliopsida</taxon>
        <taxon>eudicotyledons</taxon>
        <taxon>Gunneridae</taxon>
        <taxon>Pentapetalae</taxon>
        <taxon>asterids</taxon>
        <taxon>campanulids</taxon>
        <taxon>Asterales</taxon>
        <taxon>Asteraceae</taxon>
        <taxon>Asteroideae</taxon>
        <taxon>Anthemideae</taxon>
        <taxon>Artemisiinae</taxon>
        <taxon>Artemisia</taxon>
    </lineage>
</organism>
<reference evidence="3 4" key="1">
    <citation type="journal article" date="2018" name="Mol. Plant">
        <title>The genome of Artemisia annua provides insight into the evolution of Asteraceae family and artemisinin biosynthesis.</title>
        <authorList>
            <person name="Shen Q."/>
            <person name="Zhang L."/>
            <person name="Liao Z."/>
            <person name="Wang S."/>
            <person name="Yan T."/>
            <person name="Shi P."/>
            <person name="Liu M."/>
            <person name="Fu X."/>
            <person name="Pan Q."/>
            <person name="Wang Y."/>
            <person name="Lv Z."/>
            <person name="Lu X."/>
            <person name="Zhang F."/>
            <person name="Jiang W."/>
            <person name="Ma Y."/>
            <person name="Chen M."/>
            <person name="Hao X."/>
            <person name="Li L."/>
            <person name="Tang Y."/>
            <person name="Lv G."/>
            <person name="Zhou Y."/>
            <person name="Sun X."/>
            <person name="Brodelius P.E."/>
            <person name="Rose J.K.C."/>
            <person name="Tang K."/>
        </authorList>
    </citation>
    <scope>NUCLEOTIDE SEQUENCE [LARGE SCALE GENOMIC DNA]</scope>
    <source>
        <strain evidence="4">cv. Huhao1</strain>
        <tissue evidence="3">Leaf</tissue>
    </source>
</reference>
<dbReference type="GO" id="GO:0005880">
    <property type="term" value="C:nuclear microtubule"/>
    <property type="evidence" value="ECO:0007669"/>
    <property type="project" value="TreeGrafter"/>
</dbReference>
<proteinExistence type="inferred from homology"/>